<dbReference type="InterPro" id="IPR025676">
    <property type="entry name" value="Clr5_dom"/>
</dbReference>
<reference evidence="3 4" key="1">
    <citation type="submission" date="2019-09" db="EMBL/GenBank/DDBJ databases">
        <title>Draft genome of the ectomycorrhizal ascomycete Sphaerosporella brunnea.</title>
        <authorList>
            <consortium name="DOE Joint Genome Institute"/>
            <person name="Benucci G.M."/>
            <person name="Marozzi G."/>
            <person name="Antonielli L."/>
            <person name="Sanchez S."/>
            <person name="Marco P."/>
            <person name="Wang X."/>
            <person name="Falini L.B."/>
            <person name="Barry K."/>
            <person name="Haridas S."/>
            <person name="Lipzen A."/>
            <person name="Labutti K."/>
            <person name="Grigoriev I.V."/>
            <person name="Murat C."/>
            <person name="Martin F."/>
            <person name="Albertini E."/>
            <person name="Donnini D."/>
            <person name="Bonito G."/>
        </authorList>
    </citation>
    <scope>NUCLEOTIDE SEQUENCE [LARGE SCALE GENOMIC DNA]</scope>
    <source>
        <strain evidence="3 4">Sb_GMNB300</strain>
    </source>
</reference>
<dbReference type="PANTHER" id="PTHR46791:SF5">
    <property type="entry name" value="CLR5 DOMAIN-CONTAINING PROTEIN-RELATED"/>
    <property type="match status" value="1"/>
</dbReference>
<proteinExistence type="predicted"/>
<dbReference type="InParanoid" id="A0A5J5ECT3"/>
<dbReference type="SUPFAM" id="SSF53098">
    <property type="entry name" value="Ribonuclease H-like"/>
    <property type="match status" value="1"/>
</dbReference>
<dbReference type="InterPro" id="IPR012337">
    <property type="entry name" value="RNaseH-like_sf"/>
</dbReference>
<gene>
    <name evidence="3" type="ORF">FN846DRAFT_788725</name>
</gene>
<feature type="domain" description="Integrase core" evidence="2">
    <location>
        <begin position="194"/>
        <end position="371"/>
    </location>
</feature>
<dbReference type="AlphaFoldDB" id="A0A5J5ECT3"/>
<dbReference type="PANTHER" id="PTHR46791">
    <property type="entry name" value="EXPRESSED PROTEIN"/>
    <property type="match status" value="1"/>
</dbReference>
<dbReference type="Pfam" id="PF14420">
    <property type="entry name" value="Clr5"/>
    <property type="match status" value="1"/>
</dbReference>
<evidence type="ECO:0000259" key="2">
    <source>
        <dbReference type="Pfam" id="PF24764"/>
    </source>
</evidence>
<comment type="caution">
    <text evidence="3">The sequence shown here is derived from an EMBL/GenBank/DDBJ whole genome shotgun (WGS) entry which is preliminary data.</text>
</comment>
<dbReference type="Pfam" id="PF24764">
    <property type="entry name" value="rva_4"/>
    <property type="match status" value="1"/>
</dbReference>
<dbReference type="OrthoDB" id="5392716at2759"/>
<evidence type="ECO:0000259" key="1">
    <source>
        <dbReference type="Pfam" id="PF14420"/>
    </source>
</evidence>
<dbReference type="Proteomes" id="UP000326924">
    <property type="component" value="Unassembled WGS sequence"/>
</dbReference>
<sequence>MPRQVLDWNRVQLFIEQRYLHEDLSVNKTIAQLNAEGFKCSRAAFLYKIKEWGFQKRKSLALIDTPALRTRIQNLVYQEGLDDKQITAILQADGQDIVHDQVRRLRLAMGILRRTPTDSLPQANTNLQNTIKDELEQGNLSVAAGVGTTWIHVRKLGIIASNKRISEALHTVDPEGVEARRSDLHRKRQDFISHGPNWCWSIDGHMKLQYFGIEIYAAIDVHSRFIRWIYVGVTARTGVSVVCQFLKALEEKEAVIPKFLRSDRGTETMMLATAFWLLHLADRPSTKLEDCFWFGTSTSNQRIEAWWSMLTKGFTNQWKSFFNELIGRHEYEGTWIDKLCVQFIYLPILRSKIARFVSDWNSHKIRKQKNRPNLPTGQPFVNYYYPATGIQDYGYVPNSQKLAELRDFFSSYDLDTYLPVDTLQWCSTVLENTRIQLPLTYERVEPSGLPTHYYAYKTLRACVRQYVFTHGNLAPKLSLLVKPKEDDFPLVIPEEIREMVNQAQGDVEPEEEY</sequence>
<keyword evidence="4" id="KW-1185">Reference proteome</keyword>
<protein>
    <submittedName>
        <fullName evidence="3">Uncharacterized protein</fullName>
    </submittedName>
</protein>
<evidence type="ECO:0000313" key="4">
    <source>
        <dbReference type="Proteomes" id="UP000326924"/>
    </source>
</evidence>
<feature type="domain" description="Clr5" evidence="1">
    <location>
        <begin position="7"/>
        <end position="56"/>
    </location>
</feature>
<dbReference type="InterPro" id="IPR058913">
    <property type="entry name" value="Integrase_dom_put"/>
</dbReference>
<organism evidence="3 4">
    <name type="scientific">Sphaerosporella brunnea</name>
    <dbReference type="NCBI Taxonomy" id="1250544"/>
    <lineage>
        <taxon>Eukaryota</taxon>
        <taxon>Fungi</taxon>
        <taxon>Dikarya</taxon>
        <taxon>Ascomycota</taxon>
        <taxon>Pezizomycotina</taxon>
        <taxon>Pezizomycetes</taxon>
        <taxon>Pezizales</taxon>
        <taxon>Pyronemataceae</taxon>
        <taxon>Sphaerosporella</taxon>
    </lineage>
</organism>
<dbReference type="EMBL" id="VXIS01000567">
    <property type="protein sequence ID" value="KAA8892856.1"/>
    <property type="molecule type" value="Genomic_DNA"/>
</dbReference>
<accession>A0A5J5ECT3</accession>
<evidence type="ECO:0000313" key="3">
    <source>
        <dbReference type="EMBL" id="KAA8892856.1"/>
    </source>
</evidence>
<name>A0A5J5ECT3_9PEZI</name>